<comment type="caution">
    <text evidence="1">The sequence shown here is derived from an EMBL/GenBank/DDBJ whole genome shotgun (WGS) entry which is preliminary data.</text>
</comment>
<organism evidence="1 2">
    <name type="scientific">Dendryphion nanum</name>
    <dbReference type="NCBI Taxonomy" id="256645"/>
    <lineage>
        <taxon>Eukaryota</taxon>
        <taxon>Fungi</taxon>
        <taxon>Dikarya</taxon>
        <taxon>Ascomycota</taxon>
        <taxon>Pezizomycotina</taxon>
        <taxon>Dothideomycetes</taxon>
        <taxon>Pleosporomycetidae</taxon>
        <taxon>Pleosporales</taxon>
        <taxon>Torulaceae</taxon>
        <taxon>Dendryphion</taxon>
    </lineage>
</organism>
<dbReference type="AlphaFoldDB" id="A0A9P9IDY9"/>
<reference evidence="1" key="1">
    <citation type="journal article" date="2021" name="Nat. Commun.">
        <title>Genetic determinants of endophytism in the Arabidopsis root mycobiome.</title>
        <authorList>
            <person name="Mesny F."/>
            <person name="Miyauchi S."/>
            <person name="Thiergart T."/>
            <person name="Pickel B."/>
            <person name="Atanasova L."/>
            <person name="Karlsson M."/>
            <person name="Huettel B."/>
            <person name="Barry K.W."/>
            <person name="Haridas S."/>
            <person name="Chen C."/>
            <person name="Bauer D."/>
            <person name="Andreopoulos W."/>
            <person name="Pangilinan J."/>
            <person name="LaButti K."/>
            <person name="Riley R."/>
            <person name="Lipzen A."/>
            <person name="Clum A."/>
            <person name="Drula E."/>
            <person name="Henrissat B."/>
            <person name="Kohler A."/>
            <person name="Grigoriev I.V."/>
            <person name="Martin F.M."/>
            <person name="Hacquard S."/>
        </authorList>
    </citation>
    <scope>NUCLEOTIDE SEQUENCE</scope>
    <source>
        <strain evidence="1">MPI-CAGE-CH-0243</strain>
    </source>
</reference>
<gene>
    <name evidence="1" type="ORF">B0J11DRAFT_114567</name>
</gene>
<keyword evidence="2" id="KW-1185">Reference proteome</keyword>
<evidence type="ECO:0000313" key="1">
    <source>
        <dbReference type="EMBL" id="KAH7115970.1"/>
    </source>
</evidence>
<dbReference type="EMBL" id="JAGMWT010000015">
    <property type="protein sequence ID" value="KAH7115970.1"/>
    <property type="molecule type" value="Genomic_DNA"/>
</dbReference>
<evidence type="ECO:0000313" key="2">
    <source>
        <dbReference type="Proteomes" id="UP000700596"/>
    </source>
</evidence>
<accession>A0A9P9IDY9</accession>
<sequence>MDFRLRLHSLAVTAAASFYISISSIWSKDKGRLPQRGVYVCRSTVTMNSSSSYLLLCGCKLPDMQMYAWIHRKQNQKKLGRPRGCQFAQIENGKKKWPTRRSRRLMGMV</sequence>
<dbReference type="Proteomes" id="UP000700596">
    <property type="component" value="Unassembled WGS sequence"/>
</dbReference>
<name>A0A9P9IDY9_9PLEO</name>
<protein>
    <submittedName>
        <fullName evidence="1">Uncharacterized protein</fullName>
    </submittedName>
</protein>
<proteinExistence type="predicted"/>